<accession>A0A2J7PZ79</accession>
<feature type="transmembrane region" description="Helical" evidence="5">
    <location>
        <begin position="66"/>
        <end position="86"/>
    </location>
</feature>
<keyword evidence="7" id="KW-1185">Reference proteome</keyword>
<dbReference type="Proteomes" id="UP000235965">
    <property type="component" value="Unassembled WGS sequence"/>
</dbReference>
<dbReference type="STRING" id="105785.A0A2J7PZ79"/>
<keyword evidence="2 5" id="KW-0812">Transmembrane</keyword>
<evidence type="ECO:0000256" key="1">
    <source>
        <dbReference type="ARBA" id="ARBA00004141"/>
    </source>
</evidence>
<comment type="caution">
    <text evidence="6">The sequence shown here is derived from an EMBL/GenBank/DDBJ whole genome shotgun (WGS) entry which is preliminary data.</text>
</comment>
<evidence type="ECO:0000313" key="7">
    <source>
        <dbReference type="Proteomes" id="UP000235965"/>
    </source>
</evidence>
<evidence type="ECO:0000256" key="5">
    <source>
        <dbReference type="SAM" id="Phobius"/>
    </source>
</evidence>
<dbReference type="AlphaFoldDB" id="A0A2J7PZ79"/>
<feature type="transmembrane region" description="Helical" evidence="5">
    <location>
        <begin position="98"/>
        <end position="124"/>
    </location>
</feature>
<protein>
    <recommendedName>
        <fullName evidence="8">PQ-loop repeat-containing protein 3</fullName>
    </recommendedName>
</protein>
<proteinExistence type="predicted"/>
<dbReference type="EMBL" id="NEVH01020337">
    <property type="protein sequence ID" value="PNF21636.1"/>
    <property type="molecule type" value="Genomic_DNA"/>
</dbReference>
<gene>
    <name evidence="6" type="ORF">B7P43_G11265</name>
</gene>
<dbReference type="PANTHER" id="PTHR12226:SF3">
    <property type="entry name" value="SOLUTE CARRIER FAMILY 66 MEMBER 3"/>
    <property type="match status" value="1"/>
</dbReference>
<dbReference type="InParanoid" id="A0A2J7PZ79"/>
<dbReference type="Pfam" id="PF04193">
    <property type="entry name" value="PQ-loop"/>
    <property type="match status" value="1"/>
</dbReference>
<dbReference type="GO" id="GO:0016020">
    <property type="term" value="C:membrane"/>
    <property type="evidence" value="ECO:0007669"/>
    <property type="project" value="UniProtKB-SubCell"/>
</dbReference>
<feature type="transmembrane region" description="Helical" evidence="5">
    <location>
        <begin position="6"/>
        <end position="24"/>
    </location>
</feature>
<evidence type="ECO:0000313" key="6">
    <source>
        <dbReference type="EMBL" id="PNF21636.1"/>
    </source>
</evidence>
<sequence length="237" mass="26191">MGVIELIADVLSIITISLCLILKIPQIINLIKLKSAVGINLYSLLLELTSYSIMTCYNYCNSYALLSYMEYPIILVQEIVLIFLVLKYMGFLGTNSFACFGLYIAITGAFLCGLLPKTILAVLAPMCTPVSASSKVVQLIEILRTKNAESVSILTWFLSAFTNFSKYKANTICQRIRSESFPCHEQDILTSLLCNHPSARPEMKPQAKDQTLDTALPGQGCYTYERAVIGECGAVIK</sequence>
<reference evidence="6 7" key="1">
    <citation type="submission" date="2017-12" db="EMBL/GenBank/DDBJ databases">
        <title>Hemimetabolous genomes reveal molecular basis of termite eusociality.</title>
        <authorList>
            <person name="Harrison M.C."/>
            <person name="Jongepier E."/>
            <person name="Robertson H.M."/>
            <person name="Arning N."/>
            <person name="Bitard-Feildel T."/>
            <person name="Chao H."/>
            <person name="Childers C.P."/>
            <person name="Dinh H."/>
            <person name="Doddapaneni H."/>
            <person name="Dugan S."/>
            <person name="Gowin J."/>
            <person name="Greiner C."/>
            <person name="Han Y."/>
            <person name="Hu H."/>
            <person name="Hughes D.S.T."/>
            <person name="Huylmans A.-K."/>
            <person name="Kemena C."/>
            <person name="Kremer L.P.M."/>
            <person name="Lee S.L."/>
            <person name="Lopez-Ezquerra A."/>
            <person name="Mallet L."/>
            <person name="Monroy-Kuhn J.M."/>
            <person name="Moser A."/>
            <person name="Murali S.C."/>
            <person name="Muzny D.M."/>
            <person name="Otani S."/>
            <person name="Piulachs M.-D."/>
            <person name="Poelchau M."/>
            <person name="Qu J."/>
            <person name="Schaub F."/>
            <person name="Wada-Katsumata A."/>
            <person name="Worley K.C."/>
            <person name="Xie Q."/>
            <person name="Ylla G."/>
            <person name="Poulsen M."/>
            <person name="Gibbs R.A."/>
            <person name="Schal C."/>
            <person name="Richards S."/>
            <person name="Belles X."/>
            <person name="Korb J."/>
            <person name="Bornberg-Bauer E."/>
        </authorList>
    </citation>
    <scope>NUCLEOTIDE SEQUENCE [LARGE SCALE GENOMIC DNA]</scope>
    <source>
        <tissue evidence="6">Whole body</tissue>
    </source>
</reference>
<comment type="subcellular location">
    <subcellularLocation>
        <location evidence="1">Membrane</location>
        <topology evidence="1">Multi-pass membrane protein</topology>
    </subcellularLocation>
</comment>
<dbReference type="PANTHER" id="PTHR12226">
    <property type="entry name" value="MANNOSE-P-DOLICHOL UTILIZATION DEFECT 1 LEC35 -RELATED"/>
    <property type="match status" value="1"/>
</dbReference>
<keyword evidence="4 5" id="KW-0472">Membrane</keyword>
<evidence type="ECO:0000256" key="2">
    <source>
        <dbReference type="ARBA" id="ARBA00022692"/>
    </source>
</evidence>
<keyword evidence="3 5" id="KW-1133">Transmembrane helix</keyword>
<organism evidence="6 7">
    <name type="scientific">Cryptotermes secundus</name>
    <dbReference type="NCBI Taxonomy" id="105785"/>
    <lineage>
        <taxon>Eukaryota</taxon>
        <taxon>Metazoa</taxon>
        <taxon>Ecdysozoa</taxon>
        <taxon>Arthropoda</taxon>
        <taxon>Hexapoda</taxon>
        <taxon>Insecta</taxon>
        <taxon>Pterygota</taxon>
        <taxon>Neoptera</taxon>
        <taxon>Polyneoptera</taxon>
        <taxon>Dictyoptera</taxon>
        <taxon>Blattodea</taxon>
        <taxon>Blattoidea</taxon>
        <taxon>Termitoidae</taxon>
        <taxon>Kalotermitidae</taxon>
        <taxon>Cryptotermitinae</taxon>
        <taxon>Cryptotermes</taxon>
    </lineage>
</organism>
<dbReference type="InterPro" id="IPR006603">
    <property type="entry name" value="PQ-loop_rpt"/>
</dbReference>
<dbReference type="InterPro" id="IPR016817">
    <property type="entry name" value="MannP-dilichol_defect-1"/>
</dbReference>
<evidence type="ECO:0000256" key="4">
    <source>
        <dbReference type="ARBA" id="ARBA00023136"/>
    </source>
</evidence>
<dbReference type="OrthoDB" id="271506at2759"/>
<name>A0A2J7PZ79_9NEOP</name>
<evidence type="ECO:0008006" key="8">
    <source>
        <dbReference type="Google" id="ProtNLM"/>
    </source>
</evidence>
<evidence type="ECO:0000256" key="3">
    <source>
        <dbReference type="ARBA" id="ARBA00022989"/>
    </source>
</evidence>
<dbReference type="FunCoup" id="A0A2J7PZ79">
    <property type="interactions" value="96"/>
</dbReference>
<dbReference type="SMART" id="SM00679">
    <property type="entry name" value="CTNS"/>
    <property type="match status" value="2"/>
</dbReference>